<dbReference type="AlphaFoldDB" id="A0A0B5AMP7"/>
<gene>
    <name evidence="1" type="ORF">JMA_20540</name>
</gene>
<dbReference type="STRING" id="1508404.JMA_20540"/>
<dbReference type="HOGENOM" id="CLU_3328859_0_0_9"/>
<dbReference type="EMBL" id="CP009416">
    <property type="protein sequence ID" value="AJD91371.1"/>
    <property type="molecule type" value="Genomic_DNA"/>
</dbReference>
<sequence length="38" mass="4682">MRSLHMFVKLFFEPLNKTIEKGYTRRKVNSYSFQEVKK</sequence>
<proteinExistence type="predicted"/>
<keyword evidence="2" id="KW-1185">Reference proteome</keyword>
<evidence type="ECO:0000313" key="1">
    <source>
        <dbReference type="EMBL" id="AJD91371.1"/>
    </source>
</evidence>
<dbReference type="KEGG" id="jeo:JMA_20540"/>
<name>A0A0B5AMP7_9BACL</name>
<dbReference type="BioCyc" id="JESP1508404:G14D9-11309-MONOMER"/>
<accession>A0A0B5AMP7</accession>
<organism evidence="1 2">
    <name type="scientific">Jeotgalibacillus malaysiensis</name>
    <dbReference type="NCBI Taxonomy" id="1508404"/>
    <lineage>
        <taxon>Bacteria</taxon>
        <taxon>Bacillati</taxon>
        <taxon>Bacillota</taxon>
        <taxon>Bacilli</taxon>
        <taxon>Bacillales</taxon>
        <taxon>Caryophanaceae</taxon>
        <taxon>Jeotgalibacillus</taxon>
    </lineage>
</organism>
<protein>
    <submittedName>
        <fullName evidence="1">Uncharacterized protein</fullName>
    </submittedName>
</protein>
<dbReference type="Proteomes" id="UP000031449">
    <property type="component" value="Chromosome"/>
</dbReference>
<reference evidence="1 2" key="1">
    <citation type="submission" date="2014-08" db="EMBL/GenBank/DDBJ databases">
        <title>Complete genome of a marine bacteria Jeotgalibacillus malaysiensis.</title>
        <authorList>
            <person name="Yaakop A.S."/>
            <person name="Chan K.-G."/>
            <person name="Goh K.M."/>
        </authorList>
    </citation>
    <scope>NUCLEOTIDE SEQUENCE [LARGE SCALE GENOMIC DNA]</scope>
    <source>
        <strain evidence="1 2">D5</strain>
    </source>
</reference>
<evidence type="ECO:0000313" key="2">
    <source>
        <dbReference type="Proteomes" id="UP000031449"/>
    </source>
</evidence>